<accession>A0A843QXP5</accession>
<dbReference type="Gene3D" id="1.10.260.40">
    <property type="entry name" value="lambda repressor-like DNA-binding domains"/>
    <property type="match status" value="1"/>
</dbReference>
<feature type="domain" description="HTH cro/C1-type" evidence="2">
    <location>
        <begin position="13"/>
        <end position="67"/>
    </location>
</feature>
<proteinExistence type="predicted"/>
<organism evidence="3 4">
    <name type="scientific">Limosilactobacillus fermentum</name>
    <name type="common">Lactobacillus fermentum</name>
    <dbReference type="NCBI Taxonomy" id="1613"/>
    <lineage>
        <taxon>Bacteria</taxon>
        <taxon>Bacillati</taxon>
        <taxon>Bacillota</taxon>
        <taxon>Bacilli</taxon>
        <taxon>Lactobacillales</taxon>
        <taxon>Lactobacillaceae</taxon>
        <taxon>Limosilactobacillus</taxon>
    </lineage>
</organism>
<reference evidence="3 4" key="1">
    <citation type="submission" date="2019-10" db="EMBL/GenBank/DDBJ databases">
        <title>Genome Sequencing and assembly of Lactobacillus fermentum I2, a lactic acid bacteria.</title>
        <authorList>
            <person name="Lopes L.S."/>
            <person name="Persinoti G.F."/>
            <person name="Riano-Pachon D.M."/>
            <person name="Labate C.A."/>
        </authorList>
    </citation>
    <scope>NUCLEOTIDE SEQUENCE [LARGE SCALE GENOMIC DNA]</scope>
    <source>
        <strain evidence="3 4">I2</strain>
    </source>
</reference>
<dbReference type="AlphaFoldDB" id="A0A843QXP5"/>
<dbReference type="PROSITE" id="PS50943">
    <property type="entry name" value="HTH_CROC1"/>
    <property type="match status" value="1"/>
</dbReference>
<evidence type="ECO:0000313" key="4">
    <source>
        <dbReference type="Proteomes" id="UP000466799"/>
    </source>
</evidence>
<comment type="caution">
    <text evidence="3">The sequence shown here is derived from an EMBL/GenBank/DDBJ whole genome shotgun (WGS) entry which is preliminary data.</text>
</comment>
<dbReference type="SUPFAM" id="SSF47413">
    <property type="entry name" value="lambda repressor-like DNA-binding domains"/>
    <property type="match status" value="1"/>
</dbReference>
<dbReference type="PANTHER" id="PTHR46558">
    <property type="entry name" value="TRACRIPTIONAL REGULATORY PROTEIN-RELATED-RELATED"/>
    <property type="match status" value="1"/>
</dbReference>
<dbReference type="PANTHER" id="PTHR46558:SF11">
    <property type="entry name" value="HTH-TYPE TRANSCRIPTIONAL REGULATOR XRE"/>
    <property type="match status" value="1"/>
</dbReference>
<gene>
    <name evidence="3" type="ORF">GC247_00745</name>
</gene>
<dbReference type="InterPro" id="IPR010982">
    <property type="entry name" value="Lambda_DNA-bd_dom_sf"/>
</dbReference>
<keyword evidence="1" id="KW-0238">DNA-binding</keyword>
<sequence length="78" mass="8986">MTDIIPTEVKHTIKDLRVRAGLSQSEVSKRLGVTEPTLRKWENDSSVLSFRQMKEIAGFYHIPLDYIFFGPDNAFSEK</sequence>
<dbReference type="SMART" id="SM00530">
    <property type="entry name" value="HTH_XRE"/>
    <property type="match status" value="1"/>
</dbReference>
<dbReference type="RefSeq" id="WP_152728124.1">
    <property type="nucleotide sequence ID" value="NZ_JAQIFL010000196.1"/>
</dbReference>
<evidence type="ECO:0000313" key="3">
    <source>
        <dbReference type="EMBL" id="MPQ34482.1"/>
    </source>
</evidence>
<dbReference type="CDD" id="cd00093">
    <property type="entry name" value="HTH_XRE"/>
    <property type="match status" value="1"/>
</dbReference>
<dbReference type="Proteomes" id="UP000466799">
    <property type="component" value="Unassembled WGS sequence"/>
</dbReference>
<dbReference type="Pfam" id="PF01381">
    <property type="entry name" value="HTH_3"/>
    <property type="match status" value="1"/>
</dbReference>
<dbReference type="InterPro" id="IPR001387">
    <property type="entry name" value="Cro/C1-type_HTH"/>
</dbReference>
<name>A0A843QXP5_LIMFE</name>
<dbReference type="EMBL" id="WHJL01000002">
    <property type="protein sequence ID" value="MPQ34482.1"/>
    <property type="molecule type" value="Genomic_DNA"/>
</dbReference>
<dbReference type="GO" id="GO:0003677">
    <property type="term" value="F:DNA binding"/>
    <property type="evidence" value="ECO:0007669"/>
    <property type="project" value="UniProtKB-KW"/>
</dbReference>
<protein>
    <submittedName>
        <fullName evidence="3">Helix-turn-helix domain-containing protein</fullName>
    </submittedName>
</protein>
<evidence type="ECO:0000256" key="1">
    <source>
        <dbReference type="ARBA" id="ARBA00023125"/>
    </source>
</evidence>
<evidence type="ECO:0000259" key="2">
    <source>
        <dbReference type="PROSITE" id="PS50943"/>
    </source>
</evidence>